<dbReference type="GO" id="GO:0003713">
    <property type="term" value="F:transcription coactivator activity"/>
    <property type="evidence" value="ECO:0007669"/>
    <property type="project" value="TreeGrafter"/>
</dbReference>
<keyword evidence="12" id="KW-1185">Reference proteome</keyword>
<dbReference type="InterPro" id="IPR013083">
    <property type="entry name" value="Znf_RING/FYVE/PHD"/>
</dbReference>
<feature type="domain" description="PHD-type" evidence="10">
    <location>
        <begin position="29"/>
        <end position="84"/>
    </location>
</feature>
<dbReference type="GO" id="GO:0042800">
    <property type="term" value="F:histone H3K4 methyltransferase activity"/>
    <property type="evidence" value="ECO:0007669"/>
    <property type="project" value="TreeGrafter"/>
</dbReference>
<name>A0AAV4UAM8_CAEEX</name>
<keyword evidence="4 9" id="KW-0863">Zinc-finger</keyword>
<dbReference type="EMBL" id="BPLR01012560">
    <property type="protein sequence ID" value="GIY54833.1"/>
    <property type="molecule type" value="Genomic_DNA"/>
</dbReference>
<evidence type="ECO:0000256" key="5">
    <source>
        <dbReference type="ARBA" id="ARBA00022833"/>
    </source>
</evidence>
<dbReference type="InterPro" id="IPR019786">
    <property type="entry name" value="Zinc_finger_PHD-type_CS"/>
</dbReference>
<dbReference type="Gene3D" id="3.30.40.10">
    <property type="entry name" value="Zinc/RING finger domain, C3HC4 (zinc finger)"/>
    <property type="match status" value="1"/>
</dbReference>
<evidence type="ECO:0000256" key="9">
    <source>
        <dbReference type="PROSITE-ProRule" id="PRU00146"/>
    </source>
</evidence>
<evidence type="ECO:0000256" key="2">
    <source>
        <dbReference type="ARBA" id="ARBA00022723"/>
    </source>
</evidence>
<comment type="caution">
    <text evidence="11">The sequence shown here is derived from an EMBL/GenBank/DDBJ whole genome shotgun (WGS) entry which is preliminary data.</text>
</comment>
<evidence type="ECO:0000313" key="12">
    <source>
        <dbReference type="Proteomes" id="UP001054945"/>
    </source>
</evidence>
<keyword evidence="3" id="KW-0677">Repeat</keyword>
<keyword evidence="5" id="KW-0862">Zinc</keyword>
<dbReference type="InterPro" id="IPR019787">
    <property type="entry name" value="Znf_PHD-finger"/>
</dbReference>
<evidence type="ECO:0000313" key="11">
    <source>
        <dbReference type="EMBL" id="GIY54833.1"/>
    </source>
</evidence>
<evidence type="ECO:0000256" key="3">
    <source>
        <dbReference type="ARBA" id="ARBA00022737"/>
    </source>
</evidence>
<organism evidence="11 12">
    <name type="scientific">Caerostris extrusa</name>
    <name type="common">Bark spider</name>
    <name type="synonym">Caerostris bankana</name>
    <dbReference type="NCBI Taxonomy" id="172846"/>
    <lineage>
        <taxon>Eukaryota</taxon>
        <taxon>Metazoa</taxon>
        <taxon>Ecdysozoa</taxon>
        <taxon>Arthropoda</taxon>
        <taxon>Chelicerata</taxon>
        <taxon>Arachnida</taxon>
        <taxon>Araneae</taxon>
        <taxon>Araneomorphae</taxon>
        <taxon>Entelegynae</taxon>
        <taxon>Araneoidea</taxon>
        <taxon>Araneidae</taxon>
        <taxon>Caerostris</taxon>
    </lineage>
</organism>
<dbReference type="GO" id="GO:0008270">
    <property type="term" value="F:zinc ion binding"/>
    <property type="evidence" value="ECO:0007669"/>
    <property type="project" value="UniProtKB-KW"/>
</dbReference>
<evidence type="ECO:0000259" key="10">
    <source>
        <dbReference type="PROSITE" id="PS50016"/>
    </source>
</evidence>
<evidence type="ECO:0000256" key="8">
    <source>
        <dbReference type="ARBA" id="ARBA00023242"/>
    </source>
</evidence>
<keyword evidence="6" id="KW-0805">Transcription regulation</keyword>
<evidence type="ECO:0000256" key="1">
    <source>
        <dbReference type="ARBA" id="ARBA00004123"/>
    </source>
</evidence>
<keyword evidence="8" id="KW-0539">Nucleus</keyword>
<evidence type="ECO:0000256" key="6">
    <source>
        <dbReference type="ARBA" id="ARBA00023015"/>
    </source>
</evidence>
<accession>A0AAV4UAM8</accession>
<gene>
    <name evidence="11" type="primary">KMT2D</name>
    <name evidence="11" type="ORF">CEXT_374941</name>
</gene>
<dbReference type="SUPFAM" id="SSF57903">
    <property type="entry name" value="FYVE/PHD zinc finger"/>
    <property type="match status" value="1"/>
</dbReference>
<evidence type="ECO:0000256" key="7">
    <source>
        <dbReference type="ARBA" id="ARBA00023163"/>
    </source>
</evidence>
<dbReference type="AlphaFoldDB" id="A0AAV4UAM8"/>
<keyword evidence="2" id="KW-0479">Metal-binding</keyword>
<comment type="subcellular location">
    <subcellularLocation>
        <location evidence="1">Nucleus</location>
    </subcellularLocation>
</comment>
<sequence length="118" mass="13533">MCTKCGSKSPGINCEWQVNYTLCGPCASFIVCCLCLQHYVENELIINCSKCSRWLHGMCDQIENEDQAEKCAEYGYTCPHCREPDELPPHLLPPIVKAKQNVQYCCDGYTYLKKEWII</sequence>
<dbReference type="GO" id="GO:0044666">
    <property type="term" value="C:MLL3/4 complex"/>
    <property type="evidence" value="ECO:0007669"/>
    <property type="project" value="TreeGrafter"/>
</dbReference>
<dbReference type="PANTHER" id="PTHR45888">
    <property type="entry name" value="HL01030P-RELATED"/>
    <property type="match status" value="1"/>
</dbReference>
<protein>
    <recommendedName>
        <fullName evidence="10">PHD-type domain-containing protein</fullName>
    </recommendedName>
</protein>
<reference evidence="11 12" key="1">
    <citation type="submission" date="2021-06" db="EMBL/GenBank/DDBJ databases">
        <title>Caerostris extrusa draft genome.</title>
        <authorList>
            <person name="Kono N."/>
            <person name="Arakawa K."/>
        </authorList>
    </citation>
    <scope>NUCLEOTIDE SEQUENCE [LARGE SCALE GENOMIC DNA]</scope>
</reference>
<dbReference type="InterPro" id="IPR011011">
    <property type="entry name" value="Znf_FYVE_PHD"/>
</dbReference>
<dbReference type="PANTHER" id="PTHR45888:SF6">
    <property type="entry name" value="HL01030P-RELATED"/>
    <property type="match status" value="1"/>
</dbReference>
<dbReference type="PROSITE" id="PS01359">
    <property type="entry name" value="ZF_PHD_1"/>
    <property type="match status" value="1"/>
</dbReference>
<proteinExistence type="predicted"/>
<keyword evidence="7" id="KW-0804">Transcription</keyword>
<dbReference type="PROSITE" id="PS50016">
    <property type="entry name" value="ZF_PHD_2"/>
    <property type="match status" value="1"/>
</dbReference>
<dbReference type="GO" id="GO:0045944">
    <property type="term" value="P:positive regulation of transcription by RNA polymerase II"/>
    <property type="evidence" value="ECO:0007669"/>
    <property type="project" value="TreeGrafter"/>
</dbReference>
<evidence type="ECO:0000256" key="4">
    <source>
        <dbReference type="ARBA" id="ARBA00022771"/>
    </source>
</evidence>
<dbReference type="Proteomes" id="UP001054945">
    <property type="component" value="Unassembled WGS sequence"/>
</dbReference>